<dbReference type="EMBL" id="QGGP01000005">
    <property type="protein sequence ID" value="PWK18274.1"/>
    <property type="molecule type" value="Genomic_DNA"/>
</dbReference>
<proteinExistence type="inferred from homology"/>
<dbReference type="InterPro" id="IPR000994">
    <property type="entry name" value="Pept_M24"/>
</dbReference>
<dbReference type="Gene3D" id="3.40.350.10">
    <property type="entry name" value="Creatinase/prolidase N-terminal domain"/>
    <property type="match status" value="1"/>
</dbReference>
<keyword evidence="9" id="KW-0645">Protease</keyword>
<comment type="caution">
    <text evidence="9">The sequence shown here is derived from an EMBL/GenBank/DDBJ whole genome shotgun (WGS) entry which is preliminary data.</text>
</comment>
<evidence type="ECO:0000313" key="9">
    <source>
        <dbReference type="EMBL" id="PWK18274.1"/>
    </source>
</evidence>
<keyword evidence="7" id="KW-0464">Manganese</keyword>
<dbReference type="OrthoDB" id="9806388at2"/>
<dbReference type="RefSeq" id="WP_109682680.1">
    <property type="nucleotide sequence ID" value="NZ_QGGP01000005.1"/>
</dbReference>
<dbReference type="CDD" id="cd01087">
    <property type="entry name" value="Prolidase"/>
    <property type="match status" value="1"/>
</dbReference>
<dbReference type="GO" id="GO:0070006">
    <property type="term" value="F:metalloaminopeptidase activity"/>
    <property type="evidence" value="ECO:0007669"/>
    <property type="project" value="InterPro"/>
</dbReference>
<evidence type="ECO:0000256" key="4">
    <source>
        <dbReference type="ARBA" id="ARBA00012574"/>
    </source>
</evidence>
<organism evidence="9 10">
    <name type="scientific">Xanthomarina spongicola</name>
    <dbReference type="NCBI Taxonomy" id="570520"/>
    <lineage>
        <taxon>Bacteria</taxon>
        <taxon>Pseudomonadati</taxon>
        <taxon>Bacteroidota</taxon>
        <taxon>Flavobacteriia</taxon>
        <taxon>Flavobacteriales</taxon>
        <taxon>Flavobacteriaceae</taxon>
        <taxon>Xanthomarina</taxon>
    </lineage>
</organism>
<dbReference type="InterPro" id="IPR052433">
    <property type="entry name" value="X-Pro_dipept-like"/>
</dbReference>
<dbReference type="SUPFAM" id="SSF53092">
    <property type="entry name" value="Creatinase/prolidase N-terminal domain"/>
    <property type="match status" value="1"/>
</dbReference>
<evidence type="ECO:0000256" key="6">
    <source>
        <dbReference type="ARBA" id="ARBA00022801"/>
    </source>
</evidence>
<dbReference type="InterPro" id="IPR007865">
    <property type="entry name" value="Aminopep_P_N"/>
</dbReference>
<feature type="domain" description="Aminopeptidase P N-terminal" evidence="8">
    <location>
        <begin position="6"/>
        <end position="140"/>
    </location>
</feature>
<keyword evidence="10" id="KW-1185">Reference proteome</keyword>
<evidence type="ECO:0000256" key="3">
    <source>
        <dbReference type="ARBA" id="ARBA00008766"/>
    </source>
</evidence>
<dbReference type="PANTHER" id="PTHR43226:SF4">
    <property type="entry name" value="XAA-PRO AMINOPEPTIDASE 3"/>
    <property type="match status" value="1"/>
</dbReference>
<keyword evidence="6" id="KW-0378">Hydrolase</keyword>
<dbReference type="AlphaFoldDB" id="A0A316DJB3"/>
<dbReference type="Gene3D" id="3.90.230.10">
    <property type="entry name" value="Creatinase/methionine aminopeptidase superfamily"/>
    <property type="match status" value="1"/>
</dbReference>
<dbReference type="GO" id="GO:0006508">
    <property type="term" value="P:proteolysis"/>
    <property type="evidence" value="ECO:0007669"/>
    <property type="project" value="TreeGrafter"/>
</dbReference>
<reference evidence="9 10" key="1">
    <citation type="submission" date="2018-05" db="EMBL/GenBank/DDBJ databases">
        <title>Genomic Encyclopedia of Archaeal and Bacterial Type Strains, Phase II (KMG-II): from individual species to whole genera.</title>
        <authorList>
            <person name="Goeker M."/>
        </authorList>
    </citation>
    <scope>NUCLEOTIDE SEQUENCE [LARGE SCALE GENOMIC DNA]</scope>
    <source>
        <strain evidence="9 10">DSM 22637</strain>
    </source>
</reference>
<dbReference type="GO" id="GO:0030145">
    <property type="term" value="F:manganese ion binding"/>
    <property type="evidence" value="ECO:0007669"/>
    <property type="project" value="InterPro"/>
</dbReference>
<comment type="similarity">
    <text evidence="3">Belongs to the peptidase M24B family.</text>
</comment>
<evidence type="ECO:0000256" key="7">
    <source>
        <dbReference type="ARBA" id="ARBA00023211"/>
    </source>
</evidence>
<sequence>MRYNQIPNSLFIKNRNNFTARMKANTLAILTSNDVKHNNADDIMGFTQNNDLFYLCGIDQEETLLVLYPDAIKKENREILFVKETNEQIKIWDGDKLTKEQATKISGIKRVEWIQDFEKVLQLMAFEADGIYLGHNEHIKRVTHNQQTQQDRMILWCKEKYPLHEYHRAAKITRDLRLIKSEEEIALIQQAANISVESFKRVLKACKPNMKEYELEAELSYNLIKSGATRHAFKPIVASGKNACALHYNTNDAVCKSGDMILLDFGVCYANYNSDTTRCFPVNGRFTERQKEVYSAVLHCLKEGSKLLKPGVLSSDYETQMAKLVETELIKLGLLKAEDVANQNPEKPMYKKYFMHGTAHHIGLDVHDVGLYSRALEPGMVLTCEPGIYIPEEGIGCRLENDYLITKDGNINLTEAMPIEINEIEALMNSLS</sequence>
<dbReference type="EC" id="3.4.11.9" evidence="4"/>
<comment type="cofactor">
    <cofactor evidence="2">
        <name>Mn(2+)</name>
        <dbReference type="ChEBI" id="CHEBI:29035"/>
    </cofactor>
</comment>
<dbReference type="Proteomes" id="UP000245430">
    <property type="component" value="Unassembled WGS sequence"/>
</dbReference>
<dbReference type="InterPro" id="IPR036005">
    <property type="entry name" value="Creatinase/aminopeptidase-like"/>
</dbReference>
<dbReference type="InterPro" id="IPR029149">
    <property type="entry name" value="Creatin/AminoP/Spt16_N"/>
</dbReference>
<dbReference type="Pfam" id="PF00557">
    <property type="entry name" value="Peptidase_M24"/>
    <property type="match status" value="1"/>
</dbReference>
<dbReference type="SUPFAM" id="SSF55920">
    <property type="entry name" value="Creatinase/aminopeptidase"/>
    <property type="match status" value="1"/>
</dbReference>
<comment type="catalytic activity">
    <reaction evidence="1">
        <text>Release of any N-terminal amino acid, including proline, that is linked to proline, even from a dipeptide or tripeptide.</text>
        <dbReference type="EC" id="3.4.11.9"/>
    </reaction>
</comment>
<evidence type="ECO:0000259" key="8">
    <source>
        <dbReference type="SMART" id="SM01011"/>
    </source>
</evidence>
<evidence type="ECO:0000313" key="10">
    <source>
        <dbReference type="Proteomes" id="UP000245430"/>
    </source>
</evidence>
<name>A0A316DJB3_9FLAO</name>
<evidence type="ECO:0000256" key="1">
    <source>
        <dbReference type="ARBA" id="ARBA00001424"/>
    </source>
</evidence>
<dbReference type="SMART" id="SM01011">
    <property type="entry name" value="AMP_N"/>
    <property type="match status" value="1"/>
</dbReference>
<accession>A0A316DJB3</accession>
<evidence type="ECO:0000256" key="5">
    <source>
        <dbReference type="ARBA" id="ARBA00022723"/>
    </source>
</evidence>
<gene>
    <name evidence="9" type="ORF">LX78_02185</name>
</gene>
<keyword evidence="9" id="KW-0031">Aminopeptidase</keyword>
<protein>
    <recommendedName>
        <fullName evidence="4">Xaa-Pro aminopeptidase</fullName>
        <ecNumber evidence="4">3.4.11.9</ecNumber>
    </recommendedName>
</protein>
<dbReference type="Pfam" id="PF05195">
    <property type="entry name" value="AMP_N"/>
    <property type="match status" value="1"/>
</dbReference>
<dbReference type="PANTHER" id="PTHR43226">
    <property type="entry name" value="XAA-PRO AMINOPEPTIDASE 3"/>
    <property type="match status" value="1"/>
</dbReference>
<keyword evidence="5" id="KW-0479">Metal-binding</keyword>
<evidence type="ECO:0000256" key="2">
    <source>
        <dbReference type="ARBA" id="ARBA00001936"/>
    </source>
</evidence>